<comment type="caution">
    <text evidence="1">The sequence shown here is derived from an EMBL/GenBank/DDBJ whole genome shotgun (WGS) entry which is preliminary data.</text>
</comment>
<evidence type="ECO:0000313" key="1">
    <source>
        <dbReference type="EMBL" id="MBC5729879.1"/>
    </source>
</evidence>
<dbReference type="InterPro" id="IPR002933">
    <property type="entry name" value="Peptidase_M20"/>
</dbReference>
<dbReference type="SUPFAM" id="SSF53187">
    <property type="entry name" value="Zn-dependent exopeptidases"/>
    <property type="match status" value="1"/>
</dbReference>
<accession>A0ABR7HQS8</accession>
<dbReference type="PANTHER" id="PTHR30575">
    <property type="entry name" value="PEPTIDASE M20"/>
    <property type="match status" value="1"/>
</dbReference>
<organism evidence="1 2">
    <name type="scientific">Pseudoflavonifractor hominis</name>
    <dbReference type="NCBI Taxonomy" id="2763059"/>
    <lineage>
        <taxon>Bacteria</taxon>
        <taxon>Bacillati</taxon>
        <taxon>Bacillota</taxon>
        <taxon>Clostridia</taxon>
        <taxon>Eubacteriales</taxon>
        <taxon>Oscillospiraceae</taxon>
        <taxon>Pseudoflavonifractor</taxon>
    </lineage>
</organism>
<dbReference type="InterPro" id="IPR036264">
    <property type="entry name" value="Bact_exopeptidase_dim_dom"/>
</dbReference>
<protein>
    <submittedName>
        <fullName evidence="1">M20/M25/M40 family metallo-hydrolase</fullName>
    </submittedName>
</protein>
<dbReference type="Gene3D" id="3.40.630.10">
    <property type="entry name" value="Zn peptidases"/>
    <property type="match status" value="1"/>
</dbReference>
<dbReference type="PANTHER" id="PTHR30575:SF3">
    <property type="entry name" value="PEPTIDASE M20 DIMERISATION DOMAIN-CONTAINING PROTEIN"/>
    <property type="match status" value="1"/>
</dbReference>
<dbReference type="Gene3D" id="3.30.70.360">
    <property type="match status" value="1"/>
</dbReference>
<evidence type="ECO:0000313" key="2">
    <source>
        <dbReference type="Proteomes" id="UP000660021"/>
    </source>
</evidence>
<proteinExistence type="predicted"/>
<dbReference type="Pfam" id="PF01546">
    <property type="entry name" value="Peptidase_M20"/>
    <property type="match status" value="1"/>
</dbReference>
<dbReference type="Proteomes" id="UP000660021">
    <property type="component" value="Unassembled WGS sequence"/>
</dbReference>
<dbReference type="RefSeq" id="WP_186963044.1">
    <property type="nucleotide sequence ID" value="NZ_JACOPR010000002.1"/>
</dbReference>
<dbReference type="InterPro" id="IPR052030">
    <property type="entry name" value="Peptidase_M20/M20A_hydrolases"/>
</dbReference>
<sequence>MQKQQMKEAAVQYIDAHKEEYIALGRTFYHHPELAFQEDFTAQHLFDSLHALHPTQLNRVAHTGVAATFQLGQTGPHVGVIAEIDATYIPNHPDANPSTGAAHTCGHHIQTTALVGVARALTGSGIAEHLQGSVSFFGCPAEEGGVSDALFEKLHDTEGLESRSGKQEMIRLGCFDGLTALLSTHALINDEKVTEPALLSAGCNGFNRWIFHLYGKNAHAAMDPSKGINAFNGAMLAMYALKCVRESLPLDDYSYISDSLDPVEHTSGIPDHVVLRVTTKSKTPEILEEIDRKVVCAVEGAAMSLGCKLEYEKIPGYQSFIADMPLSQIYMKNCEELTHRPVPIRPHGYYSNDLGNVSKLVPTSQIVVGGCSGALHSDRFRIDNEEMLYLLPSKMMICTIIDLLS</sequence>
<gene>
    <name evidence="1" type="ORF">H8S34_03405</name>
</gene>
<dbReference type="SUPFAM" id="SSF55031">
    <property type="entry name" value="Bacterial exopeptidase dimerisation domain"/>
    <property type="match status" value="1"/>
</dbReference>
<name>A0ABR7HQS8_9FIRM</name>
<dbReference type="EMBL" id="JACOPR010000002">
    <property type="protein sequence ID" value="MBC5729879.1"/>
    <property type="molecule type" value="Genomic_DNA"/>
</dbReference>
<reference evidence="1 2" key="1">
    <citation type="submission" date="2020-08" db="EMBL/GenBank/DDBJ databases">
        <title>Genome public.</title>
        <authorList>
            <person name="Liu C."/>
            <person name="Sun Q."/>
        </authorList>
    </citation>
    <scope>NUCLEOTIDE SEQUENCE [LARGE SCALE GENOMIC DNA]</scope>
    <source>
        <strain evidence="1 2">New-38</strain>
    </source>
</reference>
<keyword evidence="2" id="KW-1185">Reference proteome</keyword>